<dbReference type="RefSeq" id="WP_119797893.1">
    <property type="nucleotide sequence ID" value="NZ_CP021660.1"/>
</dbReference>
<evidence type="ECO:0000313" key="2">
    <source>
        <dbReference type="Proteomes" id="UP000261875"/>
    </source>
</evidence>
<dbReference type="OrthoDB" id="9799912at2"/>
<reference evidence="1 2" key="1">
    <citation type="submission" date="2017-05" db="EMBL/GenBank/DDBJ databases">
        <title>Genome sequence of Candidatus Fukatsuia symbiotica and Candidatus Hamiltonella defensa from Acyrthosiphon pisum strain 5D.</title>
        <authorList>
            <person name="Patel V.A."/>
            <person name="Chevignon G."/>
            <person name="Russell J.A."/>
            <person name="Oliver K.M."/>
        </authorList>
    </citation>
    <scope>NUCLEOTIDE SEQUENCE [LARGE SCALE GENOMIC DNA]</scope>
    <source>
        <strain evidence="1 2">5D</strain>
        <plasmid evidence="2">p5d_fsymbiotica-1</plasmid>
    </source>
</reference>
<dbReference type="GO" id="GO:0110001">
    <property type="term" value="C:toxin-antitoxin complex"/>
    <property type="evidence" value="ECO:0007669"/>
    <property type="project" value="InterPro"/>
</dbReference>
<dbReference type="EMBL" id="CP021660">
    <property type="protein sequence ID" value="AWK15585.1"/>
    <property type="molecule type" value="Genomic_DNA"/>
</dbReference>
<dbReference type="GO" id="GO:0003723">
    <property type="term" value="F:RNA binding"/>
    <property type="evidence" value="ECO:0007669"/>
    <property type="project" value="InterPro"/>
</dbReference>
<dbReference type="Proteomes" id="UP000261875">
    <property type="component" value="Plasmid p5D_Fsymbiotica-1"/>
</dbReference>
<sequence>MHVISRQPFNEAAGKFPNCATALADLLRSLEKGKFGSPDEMKKVISSLDNFRYRNKWWVIDVSGNTLRLITYINFRLRKVFVKHISTHAEYDKLTKYYREHKE</sequence>
<dbReference type="KEGG" id="fsm:CCS41_14215"/>
<name>A0A2U8IB93_9GAMM</name>
<protein>
    <submittedName>
        <fullName evidence="1">Cytoplasmic protein</fullName>
    </submittedName>
</protein>
<dbReference type="GO" id="GO:0004519">
    <property type="term" value="F:endonuclease activity"/>
    <property type="evidence" value="ECO:0007669"/>
    <property type="project" value="InterPro"/>
</dbReference>
<keyword evidence="2" id="KW-1185">Reference proteome</keyword>
<organism evidence="1 2">
    <name type="scientific">Candidatus Fukatsuia symbiotica</name>
    <dbReference type="NCBI Taxonomy" id="1878942"/>
    <lineage>
        <taxon>Bacteria</taxon>
        <taxon>Pseudomonadati</taxon>
        <taxon>Pseudomonadota</taxon>
        <taxon>Gammaproteobacteria</taxon>
        <taxon>Enterobacterales</taxon>
        <taxon>Yersiniaceae</taxon>
        <taxon>Candidatus Fukatsuia</taxon>
    </lineage>
</organism>
<dbReference type="InterPro" id="IPR018669">
    <property type="entry name" value="Toxin_HigB"/>
</dbReference>
<keyword evidence="1" id="KW-0614">Plasmid</keyword>
<geneLocation type="plasmid" evidence="2">
    <name>p5d_fsymbiotica-1</name>
</geneLocation>
<evidence type="ECO:0000313" key="1">
    <source>
        <dbReference type="EMBL" id="AWK15585.1"/>
    </source>
</evidence>
<gene>
    <name evidence="1" type="ORF">CCS41_14215</name>
</gene>
<proteinExistence type="predicted"/>
<dbReference type="AlphaFoldDB" id="A0A2U8IB93"/>
<dbReference type="Pfam" id="PF09907">
    <property type="entry name" value="HigB_toxin"/>
    <property type="match status" value="1"/>
</dbReference>
<accession>A0A2U8IB93</accession>